<accession>K9DXD7</accession>
<evidence type="ECO:0000259" key="3">
    <source>
        <dbReference type="Pfam" id="PF16332"/>
    </source>
</evidence>
<dbReference type="EMBL" id="ADLF01000013">
    <property type="protein sequence ID" value="EKU89704.1"/>
    <property type="molecule type" value="Genomic_DNA"/>
</dbReference>
<evidence type="ECO:0000313" key="4">
    <source>
        <dbReference type="EMBL" id="EKU89704.1"/>
    </source>
</evidence>
<dbReference type="Proteomes" id="UP000009872">
    <property type="component" value="Unassembled WGS sequence"/>
</dbReference>
<dbReference type="Gene3D" id="1.50.10.100">
    <property type="entry name" value="Chondroitin AC/alginate lyase"/>
    <property type="match status" value="1"/>
</dbReference>
<gene>
    <name evidence="4" type="ORF">HMPREF9447_03142</name>
</gene>
<dbReference type="InterPro" id="IPR012480">
    <property type="entry name" value="Hepar_II_III_C"/>
</dbReference>
<dbReference type="InterPro" id="IPR032518">
    <property type="entry name" value="HepII_N"/>
</dbReference>
<dbReference type="HOGENOM" id="CLU_016255_0_0_10"/>
<reference evidence="4 5" key="1">
    <citation type="submission" date="2012-09" db="EMBL/GenBank/DDBJ databases">
        <title>The Genome Sequence of Bacteroides oleiciplenus YIT 12058.</title>
        <authorList>
            <consortium name="The Broad Institute Genome Sequencing Platform"/>
            <person name="Earl A."/>
            <person name="Ward D."/>
            <person name="Feldgarden M."/>
            <person name="Gevers D."/>
            <person name="Morotomi M."/>
            <person name="Walker B."/>
            <person name="Young S.K."/>
            <person name="Zeng Q."/>
            <person name="Gargeya S."/>
            <person name="Fitzgerald M."/>
            <person name="Haas B."/>
            <person name="Abouelleil A."/>
            <person name="Alvarado L."/>
            <person name="Arachchi H.M."/>
            <person name="Berlin A.M."/>
            <person name="Chapman S.B."/>
            <person name="Goldberg J."/>
            <person name="Griggs A."/>
            <person name="Gujja S."/>
            <person name="Hansen M."/>
            <person name="Howarth C."/>
            <person name="Imamovic A."/>
            <person name="Larimer J."/>
            <person name="McCowen C."/>
            <person name="Montmayeur A."/>
            <person name="Murphy C."/>
            <person name="Neiman D."/>
            <person name="Pearson M."/>
            <person name="Priest M."/>
            <person name="Roberts A."/>
            <person name="Saif S."/>
            <person name="Shea T."/>
            <person name="Sisk P."/>
            <person name="Sykes S."/>
            <person name="Wortman J."/>
            <person name="Nusbaum C."/>
            <person name="Birren B."/>
        </authorList>
    </citation>
    <scope>NUCLEOTIDE SEQUENCE [LARGE SCALE GENOMIC DNA]</scope>
    <source>
        <strain evidence="4 5">YIT 12058</strain>
    </source>
</reference>
<dbReference type="Gene3D" id="2.70.98.70">
    <property type="match status" value="1"/>
</dbReference>
<keyword evidence="5" id="KW-1185">Reference proteome</keyword>
<dbReference type="Gene3D" id="2.60.40.10">
    <property type="entry name" value="Immunoglobulins"/>
    <property type="match status" value="1"/>
</dbReference>
<protein>
    <recommendedName>
        <fullName evidence="6">Heparinase II N-terminal domain-containing protein</fullName>
    </recommendedName>
</protein>
<proteinExistence type="predicted"/>
<comment type="subcellular location">
    <subcellularLocation>
        <location evidence="1">Cell envelope</location>
    </subcellularLocation>
</comment>
<evidence type="ECO:0008006" key="6">
    <source>
        <dbReference type="Google" id="ProtNLM"/>
    </source>
</evidence>
<feature type="domain" description="Heparinase II N-terminal" evidence="3">
    <location>
        <begin position="51"/>
        <end position="203"/>
    </location>
</feature>
<dbReference type="AlphaFoldDB" id="K9DXD7"/>
<name>K9DXD7_9BACE</name>
<evidence type="ECO:0000259" key="2">
    <source>
        <dbReference type="Pfam" id="PF07940"/>
    </source>
</evidence>
<dbReference type="InterPro" id="IPR013783">
    <property type="entry name" value="Ig-like_fold"/>
</dbReference>
<evidence type="ECO:0000313" key="5">
    <source>
        <dbReference type="Proteomes" id="UP000009872"/>
    </source>
</evidence>
<dbReference type="PATRIC" id="fig|742727.4.peg.3211"/>
<comment type="caution">
    <text evidence="4">The sequence shown here is derived from an EMBL/GenBank/DDBJ whole genome shotgun (WGS) entry which is preliminary data.</text>
</comment>
<feature type="domain" description="Heparinase II N-terminal" evidence="3">
    <location>
        <begin position="216"/>
        <end position="458"/>
    </location>
</feature>
<dbReference type="Pfam" id="PF16332">
    <property type="entry name" value="DUF4962"/>
    <property type="match status" value="2"/>
</dbReference>
<organism evidence="4 5">
    <name type="scientific">Bacteroides oleiciplenus YIT 12058</name>
    <dbReference type="NCBI Taxonomy" id="742727"/>
    <lineage>
        <taxon>Bacteria</taxon>
        <taxon>Pseudomonadati</taxon>
        <taxon>Bacteroidota</taxon>
        <taxon>Bacteroidia</taxon>
        <taxon>Bacteroidales</taxon>
        <taxon>Bacteroidaceae</taxon>
        <taxon>Bacteroides</taxon>
    </lineage>
</organism>
<dbReference type="InterPro" id="IPR008929">
    <property type="entry name" value="Chondroitin_lyas"/>
</dbReference>
<evidence type="ECO:0000256" key="1">
    <source>
        <dbReference type="ARBA" id="ARBA00004196"/>
    </source>
</evidence>
<dbReference type="Pfam" id="PF07940">
    <property type="entry name" value="Hepar_II_III_C"/>
    <property type="match status" value="1"/>
</dbReference>
<dbReference type="STRING" id="742727.HMPREF9447_03142"/>
<dbReference type="eggNOG" id="ENOG502ZAXA">
    <property type="taxonomic scope" value="Bacteria"/>
</dbReference>
<dbReference type="GO" id="GO:0030313">
    <property type="term" value="C:cell envelope"/>
    <property type="evidence" value="ECO:0007669"/>
    <property type="project" value="UniProtKB-SubCell"/>
</dbReference>
<dbReference type="GO" id="GO:0016829">
    <property type="term" value="F:lyase activity"/>
    <property type="evidence" value="ECO:0007669"/>
    <property type="project" value="InterPro"/>
</dbReference>
<feature type="domain" description="Heparinase II/III-like C-terminal" evidence="2">
    <location>
        <begin position="489"/>
        <end position="694"/>
    </location>
</feature>
<sequence length="852" mass="98234">MFIQARKPLILCPTIFANEQNYQSLIMKNLFTTLFLLCTLFIQVSANNPIRKVPYPQQEHTIYLNPAPLIVPCTLKQSDFLQFNLSMDKNFEDEHSILSKPVPWCVFNPHQILNSGVWYWRFRSVNKSGEEMPWSQTYSFTVTDDTPKFATPPFSTFFKNIPEEYSRIYCFLKDNLEEARKKVRSHPEFEAMIDDGRNALSMNYANDTKPYSRITRMAEDCDNLNTAYQMLQRDLYADKMVKNVRCLLSAEPDPKVIANDFNAGELVYTLACTYENCFDRFTPKEQKQIETIIMNTLSQYYTSRILGREENMFFDEHFWQFSFRHFLQGALVLYDKYPLAKEYLEYSYELWTSRAPASGFNRDGSWHNGANYFSANAVSLAYVATLFSYLTGTDFLQHPWYKNAGLGLVYCWQPGALSSGFGDGHEKTNSKPLRIRSAFADFLARNTGDIYATWYSSVNDRYKTESETRLYRMASGKQRPVQTQLPTDTPKAVWFKDCGEMIANTDLNNLKENISLSFHSSPFGSGNHTHSNQNAFNLHYGGEAVYHAVGHYMKFDDPHNLLSYRNTRAHNSLLVDGIGQPFTQRANGYIVRMFNGEHISYALGDASNAYCGISEINYWKQAFAENKLEQSPENGFGETPLKKYRRHIFLLHPNTVVIYDELEAEKAVHWDWLLHSPTRFNIDETAAILTTENKERHFKSVARLFSEQKCNITQTDQYAAPPNQKNAERGEDFTNPWSLTASFGPSKANRILTIIQIEADGKQAVEIVRNDKQLQCGDWTIEAELNTKRPASLYILNTKNKATFSFGRKKTMINGQSYQCQEKDASVIYDTMDGAWKTEEMSDQKIQSMGKW</sequence>